<dbReference type="EMBL" id="BLLF01000750">
    <property type="protein sequence ID" value="GFH14651.1"/>
    <property type="molecule type" value="Genomic_DNA"/>
</dbReference>
<dbReference type="Proteomes" id="UP000485058">
    <property type="component" value="Unassembled WGS sequence"/>
</dbReference>
<accession>A0A699YYC5</accession>
<proteinExistence type="predicted"/>
<dbReference type="AlphaFoldDB" id="A0A699YYC5"/>
<evidence type="ECO:0000313" key="2">
    <source>
        <dbReference type="Proteomes" id="UP000485058"/>
    </source>
</evidence>
<sequence length="106" mass="11909">MLAWVAESERRSIGVTELRTKAREYALKAIDAQRNQFKSCCCLRACLFDCLPPPHKYHRTNCLMPGYEAAQLSVFGRMFLNGHIYRSASLLGKDRATGQHTGSDTA</sequence>
<reference evidence="1 2" key="1">
    <citation type="submission" date="2020-02" db="EMBL/GenBank/DDBJ databases">
        <title>Draft genome sequence of Haematococcus lacustris strain NIES-144.</title>
        <authorList>
            <person name="Morimoto D."/>
            <person name="Nakagawa S."/>
            <person name="Yoshida T."/>
            <person name="Sawayama S."/>
        </authorList>
    </citation>
    <scope>NUCLEOTIDE SEQUENCE [LARGE SCALE GENOMIC DNA]</scope>
    <source>
        <strain evidence="1 2">NIES-144</strain>
    </source>
</reference>
<gene>
    <name evidence="1" type="ORF">HaLaN_10749</name>
</gene>
<name>A0A699YYC5_HAELA</name>
<evidence type="ECO:0000313" key="1">
    <source>
        <dbReference type="EMBL" id="GFH14651.1"/>
    </source>
</evidence>
<protein>
    <submittedName>
        <fullName evidence="1">Uncharacterized protein</fullName>
    </submittedName>
</protein>
<keyword evidence="2" id="KW-1185">Reference proteome</keyword>
<comment type="caution">
    <text evidence="1">The sequence shown here is derived from an EMBL/GenBank/DDBJ whole genome shotgun (WGS) entry which is preliminary data.</text>
</comment>
<organism evidence="1 2">
    <name type="scientific">Haematococcus lacustris</name>
    <name type="common">Green alga</name>
    <name type="synonym">Haematococcus pluvialis</name>
    <dbReference type="NCBI Taxonomy" id="44745"/>
    <lineage>
        <taxon>Eukaryota</taxon>
        <taxon>Viridiplantae</taxon>
        <taxon>Chlorophyta</taxon>
        <taxon>core chlorophytes</taxon>
        <taxon>Chlorophyceae</taxon>
        <taxon>CS clade</taxon>
        <taxon>Chlamydomonadales</taxon>
        <taxon>Haematococcaceae</taxon>
        <taxon>Haematococcus</taxon>
    </lineage>
</organism>